<keyword evidence="3" id="KW-1185">Reference proteome</keyword>
<dbReference type="AlphaFoldDB" id="A0AAV4SJW3"/>
<organism evidence="2 3">
    <name type="scientific">Caerostris extrusa</name>
    <name type="common">Bark spider</name>
    <name type="synonym">Caerostris bankana</name>
    <dbReference type="NCBI Taxonomy" id="172846"/>
    <lineage>
        <taxon>Eukaryota</taxon>
        <taxon>Metazoa</taxon>
        <taxon>Ecdysozoa</taxon>
        <taxon>Arthropoda</taxon>
        <taxon>Chelicerata</taxon>
        <taxon>Arachnida</taxon>
        <taxon>Araneae</taxon>
        <taxon>Araneomorphae</taxon>
        <taxon>Entelegynae</taxon>
        <taxon>Araneoidea</taxon>
        <taxon>Araneidae</taxon>
        <taxon>Caerostris</taxon>
    </lineage>
</organism>
<feature type="region of interest" description="Disordered" evidence="1">
    <location>
        <begin position="81"/>
        <end position="103"/>
    </location>
</feature>
<gene>
    <name evidence="2" type="ORF">CEXT_32711</name>
</gene>
<evidence type="ECO:0000256" key="1">
    <source>
        <dbReference type="SAM" id="MobiDB-lite"/>
    </source>
</evidence>
<protein>
    <submittedName>
        <fullName evidence="2">Uncharacterized protein</fullName>
    </submittedName>
</protein>
<comment type="caution">
    <text evidence="2">The sequence shown here is derived from an EMBL/GenBank/DDBJ whole genome shotgun (WGS) entry which is preliminary data.</text>
</comment>
<accession>A0AAV4SJW3</accession>
<dbReference type="Proteomes" id="UP001054945">
    <property type="component" value="Unassembled WGS sequence"/>
</dbReference>
<proteinExistence type="predicted"/>
<name>A0AAV4SJW3_CAEEX</name>
<sequence length="103" mass="11386">MKGEKTKTKPISFQPYHVPNTSRPCERRCGLLATRPILQAIPQQDETAEREGGRGGNSFRGSARMKGSAIKKAANEWLNGRPGAIPGHNSNYCQLSRGPDHWE</sequence>
<feature type="region of interest" description="Disordered" evidence="1">
    <location>
        <begin position="1"/>
        <end position="20"/>
    </location>
</feature>
<dbReference type="EMBL" id="BPLR01009662">
    <property type="protein sequence ID" value="GIY33599.1"/>
    <property type="molecule type" value="Genomic_DNA"/>
</dbReference>
<reference evidence="2 3" key="1">
    <citation type="submission" date="2021-06" db="EMBL/GenBank/DDBJ databases">
        <title>Caerostris extrusa draft genome.</title>
        <authorList>
            <person name="Kono N."/>
            <person name="Arakawa K."/>
        </authorList>
    </citation>
    <scope>NUCLEOTIDE SEQUENCE [LARGE SCALE GENOMIC DNA]</scope>
</reference>
<evidence type="ECO:0000313" key="3">
    <source>
        <dbReference type="Proteomes" id="UP001054945"/>
    </source>
</evidence>
<feature type="region of interest" description="Disordered" evidence="1">
    <location>
        <begin position="39"/>
        <end position="67"/>
    </location>
</feature>
<evidence type="ECO:0000313" key="2">
    <source>
        <dbReference type="EMBL" id="GIY33599.1"/>
    </source>
</evidence>